<evidence type="ECO:0000256" key="1">
    <source>
        <dbReference type="SAM" id="MobiDB-lite"/>
    </source>
</evidence>
<dbReference type="Proteomes" id="UP000261758">
    <property type="component" value="Chromosome"/>
</dbReference>
<feature type="region of interest" description="Disordered" evidence="1">
    <location>
        <begin position="51"/>
        <end position="76"/>
    </location>
</feature>
<organism evidence="3 4">
    <name type="scientific">Ralstonia solanacearum</name>
    <name type="common">Pseudomonas solanacearum</name>
    <dbReference type="NCBI Taxonomy" id="305"/>
    <lineage>
        <taxon>Bacteria</taxon>
        <taxon>Pseudomonadati</taxon>
        <taxon>Pseudomonadota</taxon>
        <taxon>Betaproteobacteria</taxon>
        <taxon>Burkholderiales</taxon>
        <taxon>Burkholderiaceae</taxon>
        <taxon>Ralstonia</taxon>
        <taxon>Ralstonia solanacearum species complex</taxon>
    </lineage>
</organism>
<evidence type="ECO:0000313" key="3">
    <source>
        <dbReference type="EMBL" id="AXV81113.1"/>
    </source>
</evidence>
<gene>
    <name evidence="3" type="ORF">CJO77_05855</name>
</gene>
<dbReference type="EMBL" id="CP022759">
    <property type="protein sequence ID" value="AXV81113.1"/>
    <property type="molecule type" value="Genomic_DNA"/>
</dbReference>
<protein>
    <submittedName>
        <fullName evidence="3">Transcriptional regulator</fullName>
    </submittedName>
</protein>
<dbReference type="Pfam" id="PF04606">
    <property type="entry name" value="Ogr_Delta"/>
    <property type="match status" value="1"/>
</dbReference>
<evidence type="ECO:0000259" key="2">
    <source>
        <dbReference type="Pfam" id="PF04606"/>
    </source>
</evidence>
<evidence type="ECO:0000313" key="4">
    <source>
        <dbReference type="Proteomes" id="UP000261758"/>
    </source>
</evidence>
<sequence length="76" mass="8140">MRMNCPHCGSVATIRTSRPVSRITRELYCQCSNVLCGHTFVSLVEIVRTLSPSSTPDPEVARQLAGRSAPAANAAP</sequence>
<dbReference type="AlphaFoldDB" id="A0AAD0S6N3"/>
<accession>A0AAD0S6N3</accession>
<dbReference type="RefSeq" id="WP_118869320.1">
    <property type="nucleotide sequence ID" value="NZ_CP022759.1"/>
</dbReference>
<dbReference type="InterPro" id="IPR007684">
    <property type="entry name" value="Znf_Ogr/Delta"/>
</dbReference>
<feature type="domain" description="Zinc finger Ogr/Delta-type" evidence="2">
    <location>
        <begin position="4"/>
        <end position="50"/>
    </location>
</feature>
<name>A0AAD0S6N3_RALSL</name>
<proteinExistence type="predicted"/>
<reference evidence="3 4" key="1">
    <citation type="submission" date="2017-08" db="EMBL/GenBank/DDBJ databases">
        <title>Genome sequences of Ralstonia solanacearum Species Complex (RSSC) isolated from Potato bacterial wilts in Korea.</title>
        <authorList>
            <person name="Cho H."/>
            <person name="Song E.-S."/>
            <person name="Lee Y.K."/>
            <person name="Lee S."/>
            <person name="Lee S.-W."/>
            <person name="Jo A."/>
            <person name="Kim J.-G."/>
            <person name="Hwang I."/>
        </authorList>
    </citation>
    <scope>NUCLEOTIDE SEQUENCE [LARGE SCALE GENOMIC DNA]</scope>
    <source>
        <strain evidence="3 4">T98</strain>
    </source>
</reference>